<keyword evidence="1" id="KW-1133">Transmembrane helix</keyword>
<feature type="transmembrane region" description="Helical" evidence="1">
    <location>
        <begin position="224"/>
        <end position="245"/>
    </location>
</feature>
<dbReference type="OrthoDB" id="6434095at2759"/>
<dbReference type="AlphaFoldDB" id="A0A8X6TTS6"/>
<feature type="transmembrane region" description="Helical" evidence="1">
    <location>
        <begin position="189"/>
        <end position="212"/>
    </location>
</feature>
<dbReference type="EMBL" id="BMAW01110533">
    <property type="protein sequence ID" value="GFT43527.1"/>
    <property type="molecule type" value="Genomic_DNA"/>
</dbReference>
<organism evidence="2 3">
    <name type="scientific">Nephila pilipes</name>
    <name type="common">Giant wood spider</name>
    <name type="synonym">Nephila maculata</name>
    <dbReference type="NCBI Taxonomy" id="299642"/>
    <lineage>
        <taxon>Eukaryota</taxon>
        <taxon>Metazoa</taxon>
        <taxon>Ecdysozoa</taxon>
        <taxon>Arthropoda</taxon>
        <taxon>Chelicerata</taxon>
        <taxon>Arachnida</taxon>
        <taxon>Araneae</taxon>
        <taxon>Araneomorphae</taxon>
        <taxon>Entelegynae</taxon>
        <taxon>Araneoidea</taxon>
        <taxon>Nephilidae</taxon>
        <taxon>Nephila</taxon>
    </lineage>
</organism>
<dbReference type="Proteomes" id="UP000887013">
    <property type="component" value="Unassembled WGS sequence"/>
</dbReference>
<sequence length="328" mass="37827">VTALTWYKKSLPTKRIMIDMMTNSFSMIIWYVVQLYSSRICIFYTNFKSLPGYLVLFSIREKRVFKASILIAFLYPVMISAAMISVIVSDCLDVHKRFWLFGTSIFENEMLDLSVAFLCMVAFYITKFLIPLLSTVVYSLFSYKLASAIRNQNEAIIRHVHTKNLPLQINMYYRIVECCRHFDNCGKVIIFLLLSMYCCTLYTGLGLILGEIDSIPEVVLVTEGIFTIVSFVSFAASLLVFASKIPMAMFETRKRFQQLYRCVLLEEVSFSEKNLKLIKALRDTEPFYLTAWDFFRIDKGLILSLFGVALSFCVLIMHLKKVDTANIA</sequence>
<keyword evidence="1" id="KW-0812">Transmembrane</keyword>
<evidence type="ECO:0000313" key="2">
    <source>
        <dbReference type="EMBL" id="GFT43527.1"/>
    </source>
</evidence>
<feature type="non-terminal residue" evidence="2">
    <location>
        <position position="1"/>
    </location>
</feature>
<comment type="caution">
    <text evidence="2">The sequence shown here is derived from an EMBL/GenBank/DDBJ whole genome shotgun (WGS) entry which is preliminary data.</text>
</comment>
<reference evidence="2" key="1">
    <citation type="submission" date="2020-08" db="EMBL/GenBank/DDBJ databases">
        <title>Multicomponent nature underlies the extraordinary mechanical properties of spider dragline silk.</title>
        <authorList>
            <person name="Kono N."/>
            <person name="Nakamura H."/>
            <person name="Mori M."/>
            <person name="Yoshida Y."/>
            <person name="Ohtoshi R."/>
            <person name="Malay A.D."/>
            <person name="Moran D.A.P."/>
            <person name="Tomita M."/>
            <person name="Numata K."/>
            <person name="Arakawa K."/>
        </authorList>
    </citation>
    <scope>NUCLEOTIDE SEQUENCE</scope>
</reference>
<gene>
    <name evidence="2" type="primary">AVEN_162839_1</name>
    <name evidence="2" type="ORF">NPIL_199541</name>
</gene>
<name>A0A8X6TTS6_NEPPI</name>
<evidence type="ECO:0000256" key="1">
    <source>
        <dbReference type="SAM" id="Phobius"/>
    </source>
</evidence>
<protein>
    <submittedName>
        <fullName evidence="2">Uncharacterized protein</fullName>
    </submittedName>
</protein>
<proteinExistence type="predicted"/>
<keyword evidence="1" id="KW-0472">Membrane</keyword>
<evidence type="ECO:0000313" key="3">
    <source>
        <dbReference type="Proteomes" id="UP000887013"/>
    </source>
</evidence>
<feature type="transmembrane region" description="Helical" evidence="1">
    <location>
        <begin position="67"/>
        <end position="88"/>
    </location>
</feature>
<feature type="transmembrane region" description="Helical" evidence="1">
    <location>
        <begin position="301"/>
        <end position="319"/>
    </location>
</feature>
<keyword evidence="3" id="KW-1185">Reference proteome</keyword>
<feature type="transmembrane region" description="Helical" evidence="1">
    <location>
        <begin position="115"/>
        <end position="141"/>
    </location>
</feature>
<accession>A0A8X6TTS6</accession>